<evidence type="ECO:0000313" key="2">
    <source>
        <dbReference type="Proteomes" id="UP000198855"/>
    </source>
</evidence>
<dbReference type="STRING" id="1045775.SAMN05216378_1176"/>
<accession>A0A1I1UTK3</accession>
<gene>
    <name evidence="1" type="ORF">SAMN05216378_1176</name>
</gene>
<dbReference type="RefSeq" id="WP_091182023.1">
    <property type="nucleotide sequence ID" value="NZ_FOMT01000001.1"/>
</dbReference>
<keyword evidence="2" id="KW-1185">Reference proteome</keyword>
<dbReference type="Proteomes" id="UP000198855">
    <property type="component" value="Unassembled WGS sequence"/>
</dbReference>
<evidence type="ECO:0000313" key="1">
    <source>
        <dbReference type="EMBL" id="SFD73008.1"/>
    </source>
</evidence>
<dbReference type="AlphaFoldDB" id="A0A1I1UTK3"/>
<protein>
    <submittedName>
        <fullName evidence="1">Uncharacterized protein</fullName>
    </submittedName>
</protein>
<sequence length="146" mass="16759">MTVSRFDDTGESIYDFLFKYDILIECPHCLKSAKGIRRNEGEFGYLLQCKRCGILSHPNVGSWGNGTFMGLNVWLRTNCCGELLWAYNKEHLGLLDGYINASLRERIPNQNQSLASRLPDWIKNRKNRNELAKGIAKLQNKLVNHD</sequence>
<dbReference type="EMBL" id="FOMT01000001">
    <property type="protein sequence ID" value="SFD73008.1"/>
    <property type="molecule type" value="Genomic_DNA"/>
</dbReference>
<proteinExistence type="predicted"/>
<reference evidence="2" key="1">
    <citation type="submission" date="2016-10" db="EMBL/GenBank/DDBJ databases">
        <authorList>
            <person name="Varghese N."/>
            <person name="Submissions S."/>
        </authorList>
    </citation>
    <scope>NUCLEOTIDE SEQUENCE [LARGE SCALE GENOMIC DNA]</scope>
    <source>
        <strain evidence="2">CGMCC 1.10784</strain>
    </source>
</reference>
<dbReference type="OrthoDB" id="7189707at2"/>
<name>A0A1I1UTK3_9BACL</name>
<organism evidence="1 2">
    <name type="scientific">Paenibacillus catalpae</name>
    <dbReference type="NCBI Taxonomy" id="1045775"/>
    <lineage>
        <taxon>Bacteria</taxon>
        <taxon>Bacillati</taxon>
        <taxon>Bacillota</taxon>
        <taxon>Bacilli</taxon>
        <taxon>Bacillales</taxon>
        <taxon>Paenibacillaceae</taxon>
        <taxon>Paenibacillus</taxon>
    </lineage>
</organism>